<name>A0ABS4HCX1_9BACI</name>
<dbReference type="EMBL" id="JAGGKK010000007">
    <property type="protein sequence ID" value="MBP1948755.1"/>
    <property type="molecule type" value="Genomic_DNA"/>
</dbReference>
<dbReference type="Gene3D" id="1.10.220.80">
    <property type="entry name" value="BH2638-like"/>
    <property type="match status" value="1"/>
</dbReference>
<evidence type="ECO:0000313" key="2">
    <source>
        <dbReference type="EMBL" id="MBP1948755.1"/>
    </source>
</evidence>
<proteinExistence type="inferred from homology"/>
<sequence length="90" mass="10661">MSYHYPLDESWSKEEIIEVVNFFTLIEEAYEQQVKREDILAAYRKFKDVVPSKSEEKTYFADFEKASGYASYPVVKKARETEQKTFTVTK</sequence>
<keyword evidence="3" id="KW-1185">Reference proteome</keyword>
<dbReference type="InterPro" id="IPR023324">
    <property type="entry name" value="BH2638-like_sf"/>
</dbReference>
<dbReference type="HAMAP" id="MF_01041">
    <property type="entry name" value="UPF0223"/>
    <property type="match status" value="1"/>
</dbReference>
<reference evidence="2 3" key="1">
    <citation type="submission" date="2021-03" db="EMBL/GenBank/DDBJ databases">
        <title>Genomic Encyclopedia of Type Strains, Phase IV (KMG-IV): sequencing the most valuable type-strain genomes for metagenomic binning, comparative biology and taxonomic classification.</title>
        <authorList>
            <person name="Goeker M."/>
        </authorList>
    </citation>
    <scope>NUCLEOTIDE SEQUENCE [LARGE SCALE GENOMIC DNA]</scope>
    <source>
        <strain evidence="2 3">DSM 21085</strain>
    </source>
</reference>
<comment type="similarity">
    <text evidence="1">Belongs to the UPF0223 family.</text>
</comment>
<accession>A0ABS4HCX1</accession>
<organism evidence="2 3">
    <name type="scientific">Virgibacillus litoralis</name>
    <dbReference type="NCBI Taxonomy" id="578221"/>
    <lineage>
        <taxon>Bacteria</taxon>
        <taxon>Bacillati</taxon>
        <taxon>Bacillota</taxon>
        <taxon>Bacilli</taxon>
        <taxon>Bacillales</taxon>
        <taxon>Bacillaceae</taxon>
        <taxon>Virgibacillus</taxon>
    </lineage>
</organism>
<dbReference type="Proteomes" id="UP001519328">
    <property type="component" value="Unassembled WGS sequence"/>
</dbReference>
<dbReference type="SUPFAM" id="SSF158504">
    <property type="entry name" value="BH2638-like"/>
    <property type="match status" value="1"/>
</dbReference>
<dbReference type="InterPro" id="IPR007920">
    <property type="entry name" value="UPF0223"/>
</dbReference>
<dbReference type="PIRSF" id="PIRSF037260">
    <property type="entry name" value="UPF0223"/>
    <property type="match status" value="1"/>
</dbReference>
<comment type="caution">
    <text evidence="2">The sequence shown here is derived from an EMBL/GenBank/DDBJ whole genome shotgun (WGS) entry which is preliminary data.</text>
</comment>
<dbReference type="NCBIfam" id="NF003353">
    <property type="entry name" value="PRK04387.1"/>
    <property type="match status" value="1"/>
</dbReference>
<gene>
    <name evidence="2" type="ORF">J2Z82_001691</name>
</gene>
<dbReference type="Pfam" id="PF05256">
    <property type="entry name" value="UPF0223"/>
    <property type="match status" value="1"/>
</dbReference>
<dbReference type="RefSeq" id="WP_209480310.1">
    <property type="nucleotide sequence ID" value="NZ_JAGGKK010000007.1"/>
</dbReference>
<protein>
    <recommendedName>
        <fullName evidence="1">UPF0223 protein J2Z82_001691</fullName>
    </recommendedName>
</protein>
<evidence type="ECO:0000256" key="1">
    <source>
        <dbReference type="HAMAP-Rule" id="MF_01041"/>
    </source>
</evidence>
<evidence type="ECO:0000313" key="3">
    <source>
        <dbReference type="Proteomes" id="UP001519328"/>
    </source>
</evidence>